<dbReference type="Pfam" id="PF02604">
    <property type="entry name" value="PhdYeFM_antitox"/>
    <property type="match status" value="1"/>
</dbReference>
<dbReference type="NCBIfam" id="TIGR01552">
    <property type="entry name" value="phd_fam"/>
    <property type="match status" value="1"/>
</dbReference>
<accession>A0ABS7HEB0</accession>
<dbReference type="Proteomes" id="UP000757604">
    <property type="component" value="Unassembled WGS sequence"/>
</dbReference>
<evidence type="ECO:0000256" key="1">
    <source>
        <dbReference type="ARBA" id="ARBA00009981"/>
    </source>
</evidence>
<evidence type="ECO:0000256" key="2">
    <source>
        <dbReference type="RuleBase" id="RU362080"/>
    </source>
</evidence>
<dbReference type="EMBL" id="JAEUAO010000004">
    <property type="protein sequence ID" value="MBW9065041.1"/>
    <property type="molecule type" value="Genomic_DNA"/>
</dbReference>
<dbReference type="Gene3D" id="3.40.1620.10">
    <property type="entry name" value="YefM-like domain"/>
    <property type="match status" value="1"/>
</dbReference>
<dbReference type="InterPro" id="IPR006442">
    <property type="entry name" value="Antitoxin_Phd/YefM"/>
</dbReference>
<dbReference type="RefSeq" id="WP_220373042.1">
    <property type="nucleotide sequence ID" value="NZ_JAEUAO010000004.1"/>
</dbReference>
<protein>
    <recommendedName>
        <fullName evidence="2">Antitoxin</fullName>
    </recommendedName>
</protein>
<dbReference type="PANTHER" id="PTHR35377">
    <property type="entry name" value="ANTITOXIN VAPB49-RELATED-RELATED"/>
    <property type="match status" value="1"/>
</dbReference>
<proteinExistence type="inferred from homology"/>
<name>A0ABS7HEB0_9HYPH</name>
<gene>
    <name evidence="3" type="ORF">JNB71_17195</name>
</gene>
<dbReference type="SUPFAM" id="SSF143120">
    <property type="entry name" value="YefM-like"/>
    <property type="match status" value="1"/>
</dbReference>
<comment type="similarity">
    <text evidence="1 2">Belongs to the phD/YefM antitoxin family.</text>
</comment>
<comment type="caution">
    <text evidence="3">The sequence shown here is derived from an EMBL/GenBank/DDBJ whole genome shotgun (WGS) entry which is preliminary data.</text>
</comment>
<keyword evidence="4" id="KW-1185">Reference proteome</keyword>
<dbReference type="InterPro" id="IPR036165">
    <property type="entry name" value="YefM-like_sf"/>
</dbReference>
<evidence type="ECO:0000313" key="4">
    <source>
        <dbReference type="Proteomes" id="UP000757604"/>
    </source>
</evidence>
<dbReference type="InterPro" id="IPR051416">
    <property type="entry name" value="phD-YefM_TA_antitoxins"/>
</dbReference>
<evidence type="ECO:0000313" key="3">
    <source>
        <dbReference type="EMBL" id="MBW9065041.1"/>
    </source>
</evidence>
<organism evidence="3 4">
    <name type="scientific">Rhizobium herbae</name>
    <dbReference type="NCBI Taxonomy" id="508661"/>
    <lineage>
        <taxon>Bacteria</taxon>
        <taxon>Pseudomonadati</taxon>
        <taxon>Pseudomonadota</taxon>
        <taxon>Alphaproteobacteria</taxon>
        <taxon>Hyphomicrobiales</taxon>
        <taxon>Rhizobiaceae</taxon>
        <taxon>Rhizobium/Agrobacterium group</taxon>
        <taxon>Rhizobium</taxon>
    </lineage>
</organism>
<comment type="function">
    <text evidence="2">Antitoxin component of a type II toxin-antitoxin (TA) system.</text>
</comment>
<sequence length="85" mass="9584">METVNIHEAKTHLSRLMEKVAKGESFIIAKAGKPIGKLVPLDETETPKKRRIGFMKGEIVVPEDFDTMMADEIEEMFYGGSLFPK</sequence>
<reference evidence="3 4" key="1">
    <citation type="journal article" date="2021" name="MBio">
        <title>Poor Competitiveness of Bradyrhizobium in Pigeon Pea Root Colonization in Indian Soils.</title>
        <authorList>
            <person name="Chalasani D."/>
            <person name="Basu A."/>
            <person name="Pullabhotla S.V.S.R.N."/>
            <person name="Jorrin B."/>
            <person name="Neal A.L."/>
            <person name="Poole P.S."/>
            <person name="Podile A.R."/>
            <person name="Tkacz A."/>
        </authorList>
    </citation>
    <scope>NUCLEOTIDE SEQUENCE [LARGE SCALE GENOMIC DNA]</scope>
    <source>
        <strain evidence="3 4">HU44</strain>
    </source>
</reference>